<dbReference type="GeneID" id="4306172"/>
<keyword evidence="2" id="KW-1185">Reference proteome</keyword>
<evidence type="ECO:0000313" key="2">
    <source>
        <dbReference type="Proteomes" id="UP000008030"/>
    </source>
</evidence>
<dbReference type="RefSeq" id="YP_762360.1">
    <property type="nucleotide sequence ID" value="NC_008361.1"/>
</dbReference>
<sequence>MTQERISENLYRLLRDLRYGTVGNFESYTDACDGMIAVVLMDDEEWTLCDMCIQWLQRTGKNVETRLHICNIINSLLEDVARLCHDHLETNESSRCLVDDTIEVFKFQTVILHRILDTDDTSTLPRFFADVYASFACLDSCERMYECQPYSAVHTKHSAHSTTTNRAEMIETFTKHRNYFMTIDTLMEYNVFEYLPSIIWAH</sequence>
<dbReference type="Proteomes" id="UP000008030">
    <property type="component" value="Segment"/>
</dbReference>
<name>Q0E596_SFAVA</name>
<accession>Q0E596</accession>
<evidence type="ECO:0000313" key="1">
    <source>
        <dbReference type="EMBL" id="CAL44605.1"/>
    </source>
</evidence>
<dbReference type="KEGG" id="vg:4306172"/>
<proteinExistence type="predicted"/>
<dbReference type="EMBL" id="AM398843">
    <property type="protein sequence ID" value="CAL44605.1"/>
    <property type="molecule type" value="Genomic_DNA"/>
</dbReference>
<organism evidence="1 2">
    <name type="scientific">Spodoptera frugiperda ascovirus 1a</name>
    <name type="common">SfAV-1a</name>
    <dbReference type="NCBI Taxonomy" id="113370"/>
    <lineage>
        <taxon>Viruses</taxon>
        <taxon>Varidnaviria</taxon>
        <taxon>Bamfordvirae</taxon>
        <taxon>Nucleocytoviricota</taxon>
        <taxon>Megaviricetes</taxon>
        <taxon>Pimascovirales</taxon>
        <taxon>Pimascovirales incertae sedis</taxon>
        <taxon>Ascoviridae</taxon>
        <taxon>Ascovirus</taxon>
        <taxon>Ascovirus sfav1a</taxon>
    </lineage>
</organism>
<reference evidence="1 2" key="1">
    <citation type="journal article" date="2006" name="J. Virol.">
        <title>Genomic sequence of Spodoptera frugiperda Ascovirus 1a, an enveloped, double-stranded DNA insect virus that manipulates apoptosis for viral reproduction.</title>
        <authorList>
            <person name="Bideshi D.K."/>
            <person name="Demattei M.V."/>
            <person name="Rouleux-Bonnin F."/>
            <person name="Stasiak K."/>
            <person name="Tan Y."/>
            <person name="Bigot S."/>
            <person name="Bigot Y."/>
            <person name="Federici B.A."/>
        </authorList>
    </citation>
    <scope>NUCLEOTIDE SEQUENCE [LARGE SCALE GENOMIC DNA]</scope>
    <source>
        <strain evidence="2">SvAV-1a</strain>
    </source>
</reference>
<dbReference type="OrthoDB" id="35325at10239"/>
<protein>
    <submittedName>
        <fullName evidence="1">23.7 kDa Zinc finger C2H2 type domain</fullName>
    </submittedName>
</protein>
<organismHost>
    <name type="scientific">Spodoptera frugiperda</name>
    <name type="common">Fall armyworm</name>
    <dbReference type="NCBI Taxonomy" id="7108"/>
</organismHost>
<gene>
    <name evidence="1" type="primary">ORF005</name>
</gene>